<dbReference type="RefSeq" id="WP_109331222.1">
    <property type="nucleotide sequence ID" value="NZ_CP021354.1"/>
</dbReference>
<evidence type="ECO:0000313" key="2">
    <source>
        <dbReference type="Proteomes" id="UP000245711"/>
    </source>
</evidence>
<reference evidence="1 2" key="1">
    <citation type="submission" date="2017-05" db="EMBL/GenBank/DDBJ databases">
        <title>Isolation of Rhodococcus sp. S2-17 biodegrading of BP-3.</title>
        <authorList>
            <person name="Lee Y."/>
            <person name="Kim K.H."/>
            <person name="Chun B.H."/>
            <person name="Jung H.S."/>
            <person name="Jeon C.O."/>
        </authorList>
    </citation>
    <scope>NUCLEOTIDE SEQUENCE [LARGE SCALE GENOMIC DNA]</scope>
    <source>
        <strain evidence="1 2">S2-17</strain>
    </source>
</reference>
<accession>A0A2S2BXP6</accession>
<protein>
    <submittedName>
        <fullName evidence="1">Uncharacterized protein</fullName>
    </submittedName>
</protein>
<name>A0A2S2BXP6_9NOCA</name>
<dbReference type="EMBL" id="CP021354">
    <property type="protein sequence ID" value="AWK73334.1"/>
    <property type="molecule type" value="Genomic_DNA"/>
</dbReference>
<sequence>MVDSQVDVRLQYCLTGNCRDPACGHTSWHGLPQCCGRSAADTPKRASVDGWDELMPDCEILAS</sequence>
<proteinExistence type="predicted"/>
<dbReference type="Proteomes" id="UP000245711">
    <property type="component" value="Chromosome"/>
</dbReference>
<dbReference type="KEGG" id="roz:CBI38_18960"/>
<gene>
    <name evidence="1" type="ORF">CBI38_18960</name>
</gene>
<evidence type="ECO:0000313" key="1">
    <source>
        <dbReference type="EMBL" id="AWK73334.1"/>
    </source>
</evidence>
<keyword evidence="2" id="KW-1185">Reference proteome</keyword>
<dbReference type="AlphaFoldDB" id="A0A2S2BXP6"/>
<organism evidence="1 2">
    <name type="scientific">Rhodococcus oxybenzonivorans</name>
    <dbReference type="NCBI Taxonomy" id="1990687"/>
    <lineage>
        <taxon>Bacteria</taxon>
        <taxon>Bacillati</taxon>
        <taxon>Actinomycetota</taxon>
        <taxon>Actinomycetes</taxon>
        <taxon>Mycobacteriales</taxon>
        <taxon>Nocardiaceae</taxon>
        <taxon>Rhodococcus</taxon>
    </lineage>
</organism>